<keyword evidence="1 3" id="KW-0732">Signal</keyword>
<dbReference type="RefSeq" id="WP_200268996.1">
    <property type="nucleotide sequence ID" value="NZ_JAENIJ010000008.1"/>
</dbReference>
<dbReference type="SMART" id="SM00560">
    <property type="entry name" value="LamGL"/>
    <property type="match status" value="1"/>
</dbReference>
<dbReference type="Gene3D" id="2.60.120.200">
    <property type="match status" value="1"/>
</dbReference>
<accession>A0A934S2V4</accession>
<keyword evidence="6" id="KW-1185">Reference proteome</keyword>
<feature type="chain" id="PRO_5037128085" evidence="3">
    <location>
        <begin position="33"/>
        <end position="288"/>
    </location>
</feature>
<evidence type="ECO:0000313" key="5">
    <source>
        <dbReference type="EMBL" id="MBK1882145.1"/>
    </source>
</evidence>
<evidence type="ECO:0000256" key="1">
    <source>
        <dbReference type="ARBA" id="ARBA00022729"/>
    </source>
</evidence>
<dbReference type="Proteomes" id="UP000603141">
    <property type="component" value="Unassembled WGS sequence"/>
</dbReference>
<keyword evidence="2" id="KW-1015">Disulfide bond</keyword>
<dbReference type="Pfam" id="PF13385">
    <property type="entry name" value="Laminin_G_3"/>
    <property type="match status" value="1"/>
</dbReference>
<comment type="caution">
    <text evidence="5">The sequence shown here is derived from an EMBL/GenBank/DDBJ whole genome shotgun (WGS) entry which is preliminary data.</text>
</comment>
<dbReference type="EMBL" id="JAENIJ010000008">
    <property type="protein sequence ID" value="MBK1882145.1"/>
    <property type="molecule type" value="Genomic_DNA"/>
</dbReference>
<dbReference type="SUPFAM" id="SSF49899">
    <property type="entry name" value="Concanavalin A-like lectins/glucanases"/>
    <property type="match status" value="1"/>
</dbReference>
<proteinExistence type="predicted"/>
<dbReference type="InterPro" id="IPR006558">
    <property type="entry name" value="LamG-like"/>
</dbReference>
<name>A0A934S2V4_9BACT</name>
<dbReference type="InterPro" id="IPR013320">
    <property type="entry name" value="ConA-like_dom_sf"/>
</dbReference>
<evidence type="ECO:0000313" key="6">
    <source>
        <dbReference type="Proteomes" id="UP000603141"/>
    </source>
</evidence>
<reference evidence="5" key="1">
    <citation type="submission" date="2021-01" db="EMBL/GenBank/DDBJ databases">
        <title>Modified the classification status of verrucomicrobia.</title>
        <authorList>
            <person name="Feng X."/>
        </authorList>
    </citation>
    <scope>NUCLEOTIDE SEQUENCE</scope>
    <source>
        <strain evidence="5">KCTC 22041</strain>
    </source>
</reference>
<evidence type="ECO:0000256" key="2">
    <source>
        <dbReference type="ARBA" id="ARBA00023157"/>
    </source>
</evidence>
<organism evidence="5 6">
    <name type="scientific">Luteolibacter pohnpeiensis</name>
    <dbReference type="NCBI Taxonomy" id="454153"/>
    <lineage>
        <taxon>Bacteria</taxon>
        <taxon>Pseudomonadati</taxon>
        <taxon>Verrucomicrobiota</taxon>
        <taxon>Verrucomicrobiia</taxon>
        <taxon>Verrucomicrobiales</taxon>
        <taxon>Verrucomicrobiaceae</taxon>
        <taxon>Luteolibacter</taxon>
    </lineage>
</organism>
<sequence>MKSYHHFAYLVSIRNVALVSASTILLASTASAALVSQYDLEEGTGTVASQSVIGGAPDGNIVGSATWVSGIAPDSTQAVQVVSGSRIEIASNGVWGNLSGFSVSAWIQPTGFAGSGNTASPVFWLGTSGGSARFTLQMNDFGDLRVGGRRTGTETDFNGSLVVGTNVGGGTNGSDSDPIQLGQIYHVAATADYSTGLLSLYINGVLVASDTISAWGTGTTADEQYVIRIGSNAAGSEQFLGVIDDVRVYDTQLSASEVAALAIPEPTIAALGGFALLGWTLTGRRRIS</sequence>
<feature type="domain" description="LamG-like jellyroll fold" evidence="4">
    <location>
        <begin position="99"/>
        <end position="256"/>
    </location>
</feature>
<evidence type="ECO:0000256" key="3">
    <source>
        <dbReference type="SAM" id="SignalP"/>
    </source>
</evidence>
<feature type="signal peptide" evidence="3">
    <location>
        <begin position="1"/>
        <end position="32"/>
    </location>
</feature>
<evidence type="ECO:0000259" key="4">
    <source>
        <dbReference type="SMART" id="SM00560"/>
    </source>
</evidence>
<protein>
    <submittedName>
        <fullName evidence="5">LamG domain-containing protein</fullName>
    </submittedName>
</protein>
<gene>
    <name evidence="5" type="ORF">JIN85_06955</name>
</gene>
<dbReference type="AlphaFoldDB" id="A0A934S2V4"/>